<dbReference type="GO" id="GO:0006935">
    <property type="term" value="P:chemotaxis"/>
    <property type="evidence" value="ECO:0007669"/>
    <property type="project" value="UniProtKB-KW"/>
</dbReference>
<keyword evidence="5" id="KW-0145">Chemotaxis</keyword>
<dbReference type="GO" id="GO:0005886">
    <property type="term" value="C:plasma membrane"/>
    <property type="evidence" value="ECO:0007669"/>
    <property type="project" value="UniProtKB-SubCell"/>
</dbReference>
<evidence type="ECO:0000256" key="7">
    <source>
        <dbReference type="ARBA" id="ARBA00023136"/>
    </source>
</evidence>
<keyword evidence="10" id="KW-0282">Flagellum</keyword>
<keyword evidence="10" id="KW-0969">Cilium</keyword>
<dbReference type="InterPro" id="IPR001543">
    <property type="entry name" value="FliN-like_C"/>
</dbReference>
<evidence type="ECO:0000256" key="4">
    <source>
        <dbReference type="ARBA" id="ARBA00022475"/>
    </source>
</evidence>
<gene>
    <name evidence="10" type="primary">fliN</name>
    <name evidence="10" type="ORF">D5R55_19090</name>
</gene>
<evidence type="ECO:0000313" key="10">
    <source>
        <dbReference type="EMBL" id="AZQ53094.1"/>
    </source>
</evidence>
<dbReference type="GO" id="GO:0009425">
    <property type="term" value="C:bacterial-type flagellum basal body"/>
    <property type="evidence" value="ECO:0007669"/>
    <property type="project" value="InterPro"/>
</dbReference>
<dbReference type="GO" id="GO:0071973">
    <property type="term" value="P:bacterial-type flagellum-dependent cell motility"/>
    <property type="evidence" value="ECO:0007669"/>
    <property type="project" value="InterPro"/>
</dbReference>
<dbReference type="InterPro" id="IPR036429">
    <property type="entry name" value="SpoA-like_sf"/>
</dbReference>
<dbReference type="InterPro" id="IPR001172">
    <property type="entry name" value="FliN_T3SS_HrcQb"/>
</dbReference>
<dbReference type="AlphaFoldDB" id="A0A3Q9FAY7"/>
<dbReference type="PRINTS" id="PR00956">
    <property type="entry name" value="FLGMOTORFLIN"/>
</dbReference>
<proteinExistence type="inferred from homology"/>
<dbReference type="InterPro" id="IPR012826">
    <property type="entry name" value="FliN"/>
</dbReference>
<dbReference type="SUPFAM" id="SSF101801">
    <property type="entry name" value="Surface presentation of antigens (SPOA)"/>
    <property type="match status" value="1"/>
</dbReference>
<evidence type="ECO:0000256" key="5">
    <source>
        <dbReference type="ARBA" id="ARBA00022500"/>
    </source>
</evidence>
<evidence type="ECO:0000256" key="8">
    <source>
        <dbReference type="SAM" id="MobiDB-lite"/>
    </source>
</evidence>
<evidence type="ECO:0000259" key="9">
    <source>
        <dbReference type="Pfam" id="PF01052"/>
    </source>
</evidence>
<organism evidence="10 11">
    <name type="scientific">Burkholderia cenocepacia</name>
    <dbReference type="NCBI Taxonomy" id="95486"/>
    <lineage>
        <taxon>Bacteria</taxon>
        <taxon>Pseudomonadati</taxon>
        <taxon>Pseudomonadota</taxon>
        <taxon>Betaproteobacteria</taxon>
        <taxon>Burkholderiales</taxon>
        <taxon>Burkholderiaceae</taxon>
        <taxon>Burkholderia</taxon>
        <taxon>Burkholderia cepacia complex</taxon>
    </lineage>
</organism>
<dbReference type="RefSeq" id="WP_126364768.1">
    <property type="nucleotide sequence ID" value="NZ_CP034546.1"/>
</dbReference>
<keyword evidence="10" id="KW-0966">Cell projection</keyword>
<keyword evidence="4" id="KW-1003">Cell membrane</keyword>
<evidence type="ECO:0000256" key="1">
    <source>
        <dbReference type="ARBA" id="ARBA00004413"/>
    </source>
</evidence>
<dbReference type="PANTHER" id="PTHR43484">
    <property type="match status" value="1"/>
</dbReference>
<dbReference type="GO" id="GO:0003774">
    <property type="term" value="F:cytoskeletal motor activity"/>
    <property type="evidence" value="ECO:0007669"/>
    <property type="project" value="InterPro"/>
</dbReference>
<reference evidence="10 11" key="1">
    <citation type="submission" date="2018-12" db="EMBL/GenBank/DDBJ databases">
        <title>Cadmium resistance mechanism in endophytic bacteria Burkholderia cenocepacia YG-3.</title>
        <authorList>
            <person name="Zhang X."/>
            <person name="Wang X."/>
            <person name="Zhu Y."/>
        </authorList>
    </citation>
    <scope>NUCLEOTIDE SEQUENCE [LARGE SCALE GENOMIC DNA]</scope>
    <source>
        <strain evidence="10 11">YG-3</strain>
    </source>
</reference>
<keyword evidence="7" id="KW-0472">Membrane</keyword>
<comment type="subcellular location">
    <subcellularLocation>
        <location evidence="1">Cell membrane</location>
        <topology evidence="1">Peripheral membrane protein</topology>
        <orientation evidence="1">Cytoplasmic side</orientation>
    </subcellularLocation>
</comment>
<dbReference type="Pfam" id="PF01052">
    <property type="entry name" value="FliMN_C"/>
    <property type="match status" value="1"/>
</dbReference>
<feature type="domain" description="Flagellar motor switch protein FliN-like C-terminal" evidence="9">
    <location>
        <begin position="36"/>
        <end position="105"/>
    </location>
</feature>
<dbReference type="EMBL" id="CP034546">
    <property type="protein sequence ID" value="AZQ53094.1"/>
    <property type="molecule type" value="Genomic_DNA"/>
</dbReference>
<comment type="similarity">
    <text evidence="2">Belongs to the FliN/MopA/SpaO family.</text>
</comment>
<name>A0A3Q9FAY7_9BURK</name>
<evidence type="ECO:0000256" key="3">
    <source>
        <dbReference type="ARBA" id="ARBA00021897"/>
    </source>
</evidence>
<dbReference type="NCBIfam" id="TIGR02480">
    <property type="entry name" value="fliN"/>
    <property type="match status" value="1"/>
</dbReference>
<evidence type="ECO:0000256" key="2">
    <source>
        <dbReference type="ARBA" id="ARBA00009226"/>
    </source>
</evidence>
<evidence type="ECO:0000313" key="11">
    <source>
        <dbReference type="Proteomes" id="UP000277191"/>
    </source>
</evidence>
<evidence type="ECO:0000256" key="6">
    <source>
        <dbReference type="ARBA" id="ARBA00022779"/>
    </source>
</evidence>
<dbReference type="Proteomes" id="UP000277191">
    <property type="component" value="Chromosome 2"/>
</dbReference>
<feature type="region of interest" description="Disordered" evidence="8">
    <location>
        <begin position="1"/>
        <end position="32"/>
    </location>
</feature>
<keyword evidence="6" id="KW-0283">Flagellar rotation</keyword>
<protein>
    <recommendedName>
        <fullName evidence="3">Flagellar motor switch protein FliN</fullName>
    </recommendedName>
</protein>
<dbReference type="PANTHER" id="PTHR43484:SF1">
    <property type="entry name" value="FLAGELLAR MOTOR SWITCH PROTEIN FLIN"/>
    <property type="match status" value="1"/>
</dbReference>
<sequence>MTSTTDLDLSALSDLDLGDDPQSITEPASPRDSMRMLRRIPVRLTLEVGEATVPLADLLSYETGSTVELNRLAGEPLIIKVNGTPVGVGEVVVSGEHYGLRIIELDDLNSLAT</sequence>
<accession>A0A3Q9FAY7</accession>
<dbReference type="InterPro" id="IPR051469">
    <property type="entry name" value="FliN/MopA/SpaO"/>
</dbReference>
<dbReference type="Gene3D" id="2.30.330.10">
    <property type="entry name" value="SpoA-like"/>
    <property type="match status" value="1"/>
</dbReference>
<feature type="compositionally biased region" description="Low complexity" evidence="8">
    <location>
        <begin position="1"/>
        <end position="15"/>
    </location>
</feature>